<dbReference type="PROSITE" id="PS00194">
    <property type="entry name" value="THIOREDOXIN_1"/>
    <property type="match status" value="1"/>
</dbReference>
<evidence type="ECO:0000256" key="2">
    <source>
        <dbReference type="ARBA" id="ARBA00005791"/>
    </source>
</evidence>
<evidence type="ECO:0000256" key="3">
    <source>
        <dbReference type="ARBA" id="ARBA00022729"/>
    </source>
</evidence>
<evidence type="ECO:0000313" key="11">
    <source>
        <dbReference type="Proteomes" id="UP000267464"/>
    </source>
</evidence>
<dbReference type="InterPro" id="IPR023205">
    <property type="entry name" value="DsbA/DsbL"/>
</dbReference>
<keyword evidence="11" id="KW-1185">Reference proteome</keyword>
<proteinExistence type="inferred from homology"/>
<protein>
    <recommendedName>
        <fullName evidence="7">Thiol:disulfide interchange protein</fullName>
    </recommendedName>
</protein>
<feature type="disulfide bond" description="Redox-active" evidence="8">
    <location>
        <begin position="71"/>
        <end position="74"/>
    </location>
</feature>
<keyword evidence="6" id="KW-0676">Redox-active center</keyword>
<dbReference type="EMBL" id="QUSW01000009">
    <property type="protein sequence ID" value="RQP21830.1"/>
    <property type="molecule type" value="Genomic_DNA"/>
</dbReference>
<comment type="similarity">
    <text evidence="2">Belongs to the thioredoxin family. DsbA subfamily.</text>
</comment>
<reference evidence="10 11" key="1">
    <citation type="submission" date="2018-08" db="EMBL/GenBank/DDBJ databases">
        <authorList>
            <person name="Khan S.A."/>
            <person name="Jeon C.O."/>
            <person name="Chun B.H."/>
            <person name="Jeong S.E."/>
        </authorList>
    </citation>
    <scope>NUCLEOTIDE SEQUENCE [LARGE SCALE GENOMIC DNA]</scope>
    <source>
        <strain evidence="10 11">S-16</strain>
    </source>
</reference>
<dbReference type="Gene3D" id="3.40.30.10">
    <property type="entry name" value="Glutaredoxin"/>
    <property type="match status" value="2"/>
</dbReference>
<evidence type="ECO:0000256" key="1">
    <source>
        <dbReference type="ARBA" id="ARBA00004418"/>
    </source>
</evidence>
<accession>A0A3N7HIF7</accession>
<dbReference type="Pfam" id="PF01323">
    <property type="entry name" value="DSBA"/>
    <property type="match status" value="1"/>
</dbReference>
<keyword evidence="4 7" id="KW-0574">Periplasm</keyword>
<comment type="subcellular location">
    <subcellularLocation>
        <location evidence="1 7">Periplasm</location>
    </subcellularLocation>
</comment>
<dbReference type="PANTHER" id="PTHR35891">
    <property type="entry name" value="THIOL:DISULFIDE INTERCHANGE PROTEIN DSBA"/>
    <property type="match status" value="1"/>
</dbReference>
<reference evidence="10 11" key="2">
    <citation type="submission" date="2018-12" db="EMBL/GenBank/DDBJ databases">
        <title>Rhizobacter gummiphilus sp. nov., a rubber-degrading bacterium isolated from the soil of a botanical garden in Japan.</title>
        <authorList>
            <person name="Shunsuke S.S."/>
        </authorList>
    </citation>
    <scope>NUCLEOTIDE SEQUENCE [LARGE SCALE GENOMIC DNA]</scope>
    <source>
        <strain evidence="10 11">S-16</strain>
    </source>
</reference>
<dbReference type="Proteomes" id="UP000267464">
    <property type="component" value="Unassembled WGS sequence"/>
</dbReference>
<evidence type="ECO:0000313" key="10">
    <source>
        <dbReference type="EMBL" id="RQP21830.1"/>
    </source>
</evidence>
<dbReference type="GO" id="GO:0042597">
    <property type="term" value="C:periplasmic space"/>
    <property type="evidence" value="ECO:0007669"/>
    <property type="project" value="UniProtKB-SubCell"/>
</dbReference>
<comment type="caution">
    <text evidence="10">The sequence shown here is derived from an EMBL/GenBank/DDBJ whole genome shotgun (WGS) entry which is preliminary data.</text>
</comment>
<dbReference type="PANTHER" id="PTHR35891:SF3">
    <property type="entry name" value="THIOL:DISULFIDE INTERCHANGE PROTEIN DSBL"/>
    <property type="match status" value="1"/>
</dbReference>
<dbReference type="GO" id="GO:0015036">
    <property type="term" value="F:disulfide oxidoreductase activity"/>
    <property type="evidence" value="ECO:0007669"/>
    <property type="project" value="UniProtKB-ARBA"/>
</dbReference>
<keyword evidence="3" id="KW-0732">Signal</keyword>
<dbReference type="PROSITE" id="PS51352">
    <property type="entry name" value="THIOREDOXIN_2"/>
    <property type="match status" value="1"/>
</dbReference>
<evidence type="ECO:0000256" key="5">
    <source>
        <dbReference type="ARBA" id="ARBA00023157"/>
    </source>
</evidence>
<keyword evidence="5 7" id="KW-1015">Disulfide bond</keyword>
<feature type="domain" description="Thioredoxin" evidence="9">
    <location>
        <begin position="23"/>
        <end position="220"/>
    </location>
</feature>
<gene>
    <name evidence="10" type="ORF">DZC73_25665</name>
</gene>
<evidence type="ECO:0000256" key="6">
    <source>
        <dbReference type="ARBA" id="ARBA00023284"/>
    </source>
</evidence>
<dbReference type="RefSeq" id="WP_124543242.1">
    <property type="nucleotide sequence ID" value="NZ_QUSW01000009.1"/>
</dbReference>
<dbReference type="CDD" id="cd03019">
    <property type="entry name" value="DsbA_DsbA"/>
    <property type="match status" value="1"/>
</dbReference>
<evidence type="ECO:0000256" key="8">
    <source>
        <dbReference type="PIRSR" id="PIRSR001488-1"/>
    </source>
</evidence>
<evidence type="ECO:0000256" key="7">
    <source>
        <dbReference type="PIRNR" id="PIRNR001488"/>
    </source>
</evidence>
<dbReference type="InterPro" id="IPR050824">
    <property type="entry name" value="Thiol_disulfide_DsbA"/>
</dbReference>
<dbReference type="InterPro" id="IPR013766">
    <property type="entry name" value="Thioredoxin_domain"/>
</dbReference>
<dbReference type="AlphaFoldDB" id="A0A3N7HIF7"/>
<dbReference type="InterPro" id="IPR036249">
    <property type="entry name" value="Thioredoxin-like_sf"/>
</dbReference>
<dbReference type="InterPro" id="IPR017937">
    <property type="entry name" value="Thioredoxin_CS"/>
</dbReference>
<dbReference type="InterPro" id="IPR001853">
    <property type="entry name" value="DSBA-like_thioredoxin_dom"/>
</dbReference>
<sequence>MRLRTLVGGTTGFTTNILGPLMRVVATMLIAATLASPAQAEEKKPFVTLQVAQPTVAAGKIEVIEFFWYGCPTCNQLEPFVDDWEKTLPADVAFRREPVVWDTRASTALHAKIFLTLRAMNLLREHHQVVFKVIHWAHLEFREDTEVFDWAERRGIDRAKFEAVFKSPAIATELAKRKQMTHDYPVTNVPTFVVNGKYATSPFQAGGAPQMLRLVDQLIAQERAAARK</sequence>
<dbReference type="SUPFAM" id="SSF52833">
    <property type="entry name" value="Thioredoxin-like"/>
    <property type="match status" value="1"/>
</dbReference>
<organism evidence="10 11">
    <name type="scientific">Piscinibacter terrae</name>
    <dbReference type="NCBI Taxonomy" id="2496871"/>
    <lineage>
        <taxon>Bacteria</taxon>
        <taxon>Pseudomonadati</taxon>
        <taxon>Pseudomonadota</taxon>
        <taxon>Betaproteobacteria</taxon>
        <taxon>Burkholderiales</taxon>
        <taxon>Sphaerotilaceae</taxon>
        <taxon>Piscinibacter</taxon>
    </lineage>
</organism>
<evidence type="ECO:0000259" key="9">
    <source>
        <dbReference type="PROSITE" id="PS51352"/>
    </source>
</evidence>
<dbReference type="PIRSF" id="PIRSF001488">
    <property type="entry name" value="Tdi_protein"/>
    <property type="match status" value="1"/>
</dbReference>
<evidence type="ECO:0000256" key="4">
    <source>
        <dbReference type="ARBA" id="ARBA00022764"/>
    </source>
</evidence>
<name>A0A3N7HIF7_9BURK</name>
<dbReference type="OrthoDB" id="9784896at2"/>